<dbReference type="eggNOG" id="COG0614">
    <property type="taxonomic scope" value="Bacteria"/>
</dbReference>
<reference evidence="4" key="1">
    <citation type="submission" date="2014-04" db="EMBL/GenBank/DDBJ databases">
        <title>Whole-Genome optical mapping and complete genome sequence of Sphingobacterium deserti sp. nov., a new spaces isolated from desert in the west of China.</title>
        <authorList>
            <person name="Teng C."/>
            <person name="Zhou Z."/>
            <person name="Li X."/>
            <person name="Chen M."/>
            <person name="Lin M."/>
            <person name="Wang L."/>
            <person name="Su S."/>
            <person name="Zhang C."/>
            <person name="Zhang W."/>
        </authorList>
    </citation>
    <scope>NUCLEOTIDE SEQUENCE [LARGE SCALE GENOMIC DNA]</scope>
    <source>
        <strain evidence="4">ACCC05744</strain>
    </source>
</reference>
<dbReference type="InterPro" id="IPR002491">
    <property type="entry name" value="ABC_transptr_periplasmic_BD"/>
</dbReference>
<dbReference type="PROSITE" id="PS50983">
    <property type="entry name" value="FE_B12_PBP"/>
    <property type="match status" value="1"/>
</dbReference>
<dbReference type="PATRIC" id="fig|1229276.3.peg.546"/>
<dbReference type="AlphaFoldDB" id="A0A0B8T2Y1"/>
<dbReference type="RefSeq" id="WP_052071980.1">
    <property type="nucleotide sequence ID" value="NZ_JJMU01000008.1"/>
</dbReference>
<comment type="caution">
    <text evidence="3">The sequence shown here is derived from an EMBL/GenBank/DDBJ whole genome shotgun (WGS) entry which is preliminary data.</text>
</comment>
<evidence type="ECO:0000256" key="1">
    <source>
        <dbReference type="SAM" id="SignalP"/>
    </source>
</evidence>
<dbReference type="PANTHER" id="PTHR30535">
    <property type="entry name" value="VITAMIN B12-BINDING PROTEIN"/>
    <property type="match status" value="1"/>
</dbReference>
<dbReference type="Proteomes" id="UP000031802">
    <property type="component" value="Unassembled WGS sequence"/>
</dbReference>
<evidence type="ECO:0000313" key="3">
    <source>
        <dbReference type="EMBL" id="KGE15747.1"/>
    </source>
</evidence>
<sequence>MKKRMNVAVVLLIAAIAVVAASCTDPAAQRAKTSGMVSVVDASGEQIALDKPAERIVCLYEPALDAIYMLHAEDKIVGVFNDVYVSEELFPYYGSMDNRILEKRLPSFGMGNTANLEQIIAAKPDLVVAYAAHEDLINALRQAGLTVYAVKAELYDDVFKTVQDMATLTGTGERGAELVSFVKQEIVKMQERVDSNQTKRRVYFAWAYGRVFSTTGTNSMMHTCLTMAGVENVCPFDVDQPNISAETLIHWNPDMIVMWNDSPTIFYEKKEFAGIRAIQDRQIFNLRPMFLYNPHTLKALCTAAAINHWAYPNTEMDLQPLITNVLTKLYGKEKADRLAEQW</sequence>
<dbReference type="EMBL" id="JJMU01000008">
    <property type="protein sequence ID" value="KGE15747.1"/>
    <property type="molecule type" value="Genomic_DNA"/>
</dbReference>
<dbReference type="Pfam" id="PF01497">
    <property type="entry name" value="Peripla_BP_2"/>
    <property type="match status" value="1"/>
</dbReference>
<dbReference type="PANTHER" id="PTHR30535:SF34">
    <property type="entry name" value="MOLYBDATE-BINDING PROTEIN MOLA"/>
    <property type="match status" value="1"/>
</dbReference>
<feature type="chain" id="PRO_5002138601" evidence="1">
    <location>
        <begin position="21"/>
        <end position="342"/>
    </location>
</feature>
<organism evidence="3 4">
    <name type="scientific">Sphingobacterium deserti</name>
    <dbReference type="NCBI Taxonomy" id="1229276"/>
    <lineage>
        <taxon>Bacteria</taxon>
        <taxon>Pseudomonadati</taxon>
        <taxon>Bacteroidota</taxon>
        <taxon>Sphingobacteriia</taxon>
        <taxon>Sphingobacteriales</taxon>
        <taxon>Sphingobacteriaceae</taxon>
        <taxon>Sphingobacterium</taxon>
    </lineage>
</organism>
<dbReference type="PROSITE" id="PS51257">
    <property type="entry name" value="PROKAR_LIPOPROTEIN"/>
    <property type="match status" value="1"/>
</dbReference>
<dbReference type="OrthoDB" id="9787830at2"/>
<evidence type="ECO:0000259" key="2">
    <source>
        <dbReference type="PROSITE" id="PS50983"/>
    </source>
</evidence>
<feature type="signal peptide" evidence="1">
    <location>
        <begin position="1"/>
        <end position="20"/>
    </location>
</feature>
<dbReference type="InterPro" id="IPR050902">
    <property type="entry name" value="ABC_Transporter_SBP"/>
</dbReference>
<feature type="domain" description="Fe/B12 periplasmic-binding" evidence="2">
    <location>
        <begin position="55"/>
        <end position="314"/>
    </location>
</feature>
<name>A0A0B8T2Y1_9SPHI</name>
<dbReference type="STRING" id="1229276.DI53_0525"/>
<accession>A0A0B8T2Y1</accession>
<gene>
    <name evidence="3" type="ORF">DI53_0525</name>
</gene>
<dbReference type="Gene3D" id="3.40.50.1980">
    <property type="entry name" value="Nitrogenase molybdenum iron protein domain"/>
    <property type="match status" value="2"/>
</dbReference>
<evidence type="ECO:0000313" key="4">
    <source>
        <dbReference type="Proteomes" id="UP000031802"/>
    </source>
</evidence>
<protein>
    <submittedName>
        <fullName evidence="3">Periplasmic binding protein</fullName>
    </submittedName>
</protein>
<dbReference type="SUPFAM" id="SSF53807">
    <property type="entry name" value="Helical backbone' metal receptor"/>
    <property type="match status" value="1"/>
</dbReference>
<keyword evidence="1" id="KW-0732">Signal</keyword>
<keyword evidence="4" id="KW-1185">Reference proteome</keyword>
<proteinExistence type="predicted"/>
<reference evidence="3 4" key="2">
    <citation type="journal article" date="2015" name="PLoS ONE">
        <title>Whole-Genome Optical Mapping and Finished Genome Sequence of Sphingobacterium deserti sp. nov., a New Species Isolated from the Western Desert of China.</title>
        <authorList>
            <person name="Teng C."/>
            <person name="Zhou Z."/>
            <person name="Molnar I."/>
            <person name="Li X."/>
            <person name="Tang R."/>
            <person name="Chen M."/>
            <person name="Wang L."/>
            <person name="Su S."/>
            <person name="Zhang W."/>
            <person name="Lin M."/>
        </authorList>
    </citation>
    <scope>NUCLEOTIDE SEQUENCE [LARGE SCALE GENOMIC DNA]</scope>
    <source>
        <strain evidence="4">ACCC05744</strain>
    </source>
</reference>